<name>A0AAN9R3Z7_CANGL</name>
<accession>A0AAN9R3Z7</accession>
<dbReference type="Proteomes" id="UP001367508">
    <property type="component" value="Unassembled WGS sequence"/>
</dbReference>
<sequence length="99" mass="11750">MHEGLSVFWGKPSGRESEKQKREVLTRPPDPVVFSSPHFVVYKPCVRRREDTRKVCIQCFNLNRSRVTLSIIRFERNPGRVAIRKLKRHERQKQYGCVL</sequence>
<keyword evidence="3" id="KW-1185">Reference proteome</keyword>
<evidence type="ECO:0000313" key="2">
    <source>
        <dbReference type="EMBL" id="KAK7361460.1"/>
    </source>
</evidence>
<evidence type="ECO:0000313" key="3">
    <source>
        <dbReference type="Proteomes" id="UP001367508"/>
    </source>
</evidence>
<proteinExistence type="predicted"/>
<reference evidence="2 3" key="1">
    <citation type="submission" date="2024-01" db="EMBL/GenBank/DDBJ databases">
        <title>The genomes of 5 underutilized Papilionoideae crops provide insights into root nodulation and disease resistanc.</title>
        <authorList>
            <person name="Jiang F."/>
        </authorList>
    </citation>
    <scope>NUCLEOTIDE SEQUENCE [LARGE SCALE GENOMIC DNA]</scope>
    <source>
        <strain evidence="2">LVBAO_FW01</strain>
        <tissue evidence="2">Leaves</tissue>
    </source>
</reference>
<feature type="compositionally biased region" description="Basic and acidic residues" evidence="1">
    <location>
        <begin position="13"/>
        <end position="25"/>
    </location>
</feature>
<organism evidence="2 3">
    <name type="scientific">Canavalia gladiata</name>
    <name type="common">Sword bean</name>
    <name type="synonym">Dolichos gladiatus</name>
    <dbReference type="NCBI Taxonomy" id="3824"/>
    <lineage>
        <taxon>Eukaryota</taxon>
        <taxon>Viridiplantae</taxon>
        <taxon>Streptophyta</taxon>
        <taxon>Embryophyta</taxon>
        <taxon>Tracheophyta</taxon>
        <taxon>Spermatophyta</taxon>
        <taxon>Magnoliopsida</taxon>
        <taxon>eudicotyledons</taxon>
        <taxon>Gunneridae</taxon>
        <taxon>Pentapetalae</taxon>
        <taxon>rosids</taxon>
        <taxon>fabids</taxon>
        <taxon>Fabales</taxon>
        <taxon>Fabaceae</taxon>
        <taxon>Papilionoideae</taxon>
        <taxon>50 kb inversion clade</taxon>
        <taxon>NPAAA clade</taxon>
        <taxon>indigoferoid/millettioid clade</taxon>
        <taxon>Phaseoleae</taxon>
        <taxon>Canavalia</taxon>
    </lineage>
</organism>
<dbReference type="EMBL" id="JAYMYQ010000001">
    <property type="protein sequence ID" value="KAK7361460.1"/>
    <property type="molecule type" value="Genomic_DNA"/>
</dbReference>
<gene>
    <name evidence="2" type="ORF">VNO77_03526</name>
</gene>
<comment type="caution">
    <text evidence="2">The sequence shown here is derived from an EMBL/GenBank/DDBJ whole genome shotgun (WGS) entry which is preliminary data.</text>
</comment>
<dbReference type="AlphaFoldDB" id="A0AAN9R3Z7"/>
<evidence type="ECO:0000256" key="1">
    <source>
        <dbReference type="SAM" id="MobiDB-lite"/>
    </source>
</evidence>
<feature type="region of interest" description="Disordered" evidence="1">
    <location>
        <begin position="1"/>
        <end position="26"/>
    </location>
</feature>
<protein>
    <submittedName>
        <fullName evidence="2">Uncharacterized protein</fullName>
    </submittedName>
</protein>